<sequence length="159" mass="17042">MAPSEVRGGDAGRSNRDKCGCDPEETSSRARESPVREKAGYGSPSPRGSDHSLSRAGARGAARSCLAPAPTTSPERSPPAPGRYGARRTSPSGEVPPPLGSSPLHHRGELGAFSSASGPPCFSLRPRQRCDWRRCPSEMPVPVSSRHRPRRQEPPRDLR</sequence>
<dbReference type="EMBL" id="OY882859">
    <property type="protein sequence ID" value="CAK6441209.1"/>
    <property type="molecule type" value="Genomic_DNA"/>
</dbReference>
<keyword evidence="3" id="KW-1185">Reference proteome</keyword>
<feature type="region of interest" description="Disordered" evidence="1">
    <location>
        <begin position="1"/>
        <end position="159"/>
    </location>
</feature>
<evidence type="ECO:0000256" key="1">
    <source>
        <dbReference type="SAM" id="MobiDB-lite"/>
    </source>
</evidence>
<organism evidence="2 3">
    <name type="scientific">Pipistrellus nathusii</name>
    <name type="common">Nathusius' pipistrelle</name>
    <dbReference type="NCBI Taxonomy" id="59473"/>
    <lineage>
        <taxon>Eukaryota</taxon>
        <taxon>Metazoa</taxon>
        <taxon>Chordata</taxon>
        <taxon>Craniata</taxon>
        <taxon>Vertebrata</taxon>
        <taxon>Euteleostomi</taxon>
        <taxon>Mammalia</taxon>
        <taxon>Eutheria</taxon>
        <taxon>Laurasiatheria</taxon>
        <taxon>Chiroptera</taxon>
        <taxon>Yangochiroptera</taxon>
        <taxon>Vespertilionidae</taxon>
        <taxon>Pipistrellus</taxon>
    </lineage>
</organism>
<feature type="compositionally biased region" description="Low complexity" evidence="1">
    <location>
        <begin position="54"/>
        <end position="67"/>
    </location>
</feature>
<dbReference type="Proteomes" id="UP001314169">
    <property type="component" value="Chromosome 2"/>
</dbReference>
<evidence type="ECO:0000313" key="2">
    <source>
        <dbReference type="EMBL" id="CAK6441209.1"/>
    </source>
</evidence>
<proteinExistence type="predicted"/>
<feature type="compositionally biased region" description="Basic and acidic residues" evidence="1">
    <location>
        <begin position="7"/>
        <end position="39"/>
    </location>
</feature>
<gene>
    <name evidence="2" type="ORF">MPIPNATIZW_LOCUS9515</name>
</gene>
<name>A0ABN9ZSQ0_PIPNA</name>
<accession>A0ABN9ZSQ0</accession>
<evidence type="ECO:0000313" key="3">
    <source>
        <dbReference type="Proteomes" id="UP001314169"/>
    </source>
</evidence>
<reference evidence="2" key="1">
    <citation type="submission" date="2023-12" db="EMBL/GenBank/DDBJ databases">
        <authorList>
            <person name="Brown T."/>
        </authorList>
    </citation>
    <scope>NUCLEOTIDE SEQUENCE</scope>
</reference>
<protein>
    <submittedName>
        <fullName evidence="2">Uncharacterized protein</fullName>
    </submittedName>
</protein>